<dbReference type="AlphaFoldDB" id="A0A1Y0B4W6"/>
<proteinExistence type="predicted"/>
<geneLocation type="mitochondrion" evidence="1"/>
<protein>
    <submittedName>
        <fullName evidence="1">Uncharacterized protein</fullName>
    </submittedName>
</protein>
<name>A0A1Y0B4W6_9LAMI</name>
<dbReference type="EMBL" id="KY774314">
    <property type="protein sequence ID" value="ART32437.1"/>
    <property type="molecule type" value="Genomic_DNA"/>
</dbReference>
<evidence type="ECO:0000313" key="1">
    <source>
        <dbReference type="EMBL" id="ART32437.1"/>
    </source>
</evidence>
<reference evidence="1" key="1">
    <citation type="submission" date="2017-03" db="EMBL/GenBank/DDBJ databases">
        <title>The mitochondrial genome of the carnivorous plant Utricularia reniformis (Lentibulariaceae): structure, comparative analysis and evolutionary landmarks.</title>
        <authorList>
            <person name="Silva S.R."/>
            <person name="Alvarenga D.O."/>
            <person name="Michael T.P."/>
            <person name="Miranda V.F.O."/>
            <person name="Varani A.M."/>
        </authorList>
    </citation>
    <scope>NUCLEOTIDE SEQUENCE</scope>
</reference>
<accession>A0A1Y0B4W6</accession>
<sequence>MLQCVKIKDLRPFFEFQMSVYPIIKHLTLCVKRYVMVGKANTDFPFVLGANQKDI</sequence>
<organism evidence="1">
    <name type="scientific">Utricularia reniformis</name>
    <dbReference type="NCBI Taxonomy" id="192314"/>
    <lineage>
        <taxon>Eukaryota</taxon>
        <taxon>Viridiplantae</taxon>
        <taxon>Streptophyta</taxon>
        <taxon>Embryophyta</taxon>
        <taxon>Tracheophyta</taxon>
        <taxon>Spermatophyta</taxon>
        <taxon>Magnoliopsida</taxon>
        <taxon>eudicotyledons</taxon>
        <taxon>Gunneridae</taxon>
        <taxon>Pentapetalae</taxon>
        <taxon>asterids</taxon>
        <taxon>lamiids</taxon>
        <taxon>Lamiales</taxon>
        <taxon>Lentibulariaceae</taxon>
        <taxon>Utricularia</taxon>
    </lineage>
</organism>
<gene>
    <name evidence="1" type="ORF">AEK19_MT2292</name>
</gene>
<keyword evidence="1" id="KW-0496">Mitochondrion</keyword>